<keyword evidence="14" id="KW-1185">Reference proteome</keyword>
<comment type="similarity">
    <text evidence="9 10">Belongs to the thiamine-phosphate synthase family.</text>
</comment>
<keyword evidence="3 9" id="KW-0479">Metal-binding</keyword>
<dbReference type="SUPFAM" id="SSF51391">
    <property type="entry name" value="Thiamin phosphate synthase"/>
    <property type="match status" value="1"/>
</dbReference>
<dbReference type="InterPro" id="IPR013785">
    <property type="entry name" value="Aldolase_TIM"/>
</dbReference>
<evidence type="ECO:0000256" key="9">
    <source>
        <dbReference type="HAMAP-Rule" id="MF_00097"/>
    </source>
</evidence>
<dbReference type="NCBIfam" id="TIGR00693">
    <property type="entry name" value="thiE"/>
    <property type="match status" value="1"/>
</dbReference>
<evidence type="ECO:0000256" key="6">
    <source>
        <dbReference type="ARBA" id="ARBA00047334"/>
    </source>
</evidence>
<dbReference type="GO" id="GO:0009229">
    <property type="term" value="P:thiamine diphosphate biosynthetic process"/>
    <property type="evidence" value="ECO:0007669"/>
    <property type="project" value="UniProtKB-UniRule"/>
</dbReference>
<dbReference type="EMBL" id="PRDL01000001">
    <property type="protein sequence ID" value="MBE8718450.1"/>
    <property type="molecule type" value="Genomic_DNA"/>
</dbReference>
<sequence>MFMSKLYAITDSQLMPGQLLFDGVNAALQGGCRLVQYRDKSGDAVKRRQEAEGLLEICHYHGARLIINDDPLLAKAIGAHGVHLGQTDGDARAARQLLGPEAMLGVTCHASLEFARQALADGASYIAFGRFFPSQTKPDAPPAPLSLISEAATRYPDTQVVAIGGITLDNAATITEAGAHYVAVSHALFNAPDIRWQAEQFSRL</sequence>
<feature type="binding site" evidence="9">
    <location>
        <position position="88"/>
    </location>
    <ligand>
        <name>Mg(2+)</name>
        <dbReference type="ChEBI" id="CHEBI:18420"/>
    </ligand>
</feature>
<dbReference type="InterPro" id="IPR034291">
    <property type="entry name" value="TMP_synthase"/>
</dbReference>
<comment type="caution">
    <text evidence="13">The sequence shown here is derived from an EMBL/GenBank/DDBJ whole genome shotgun (WGS) entry which is preliminary data.</text>
</comment>
<dbReference type="HAMAP" id="MF_00097">
    <property type="entry name" value="TMP_synthase"/>
    <property type="match status" value="1"/>
</dbReference>
<dbReference type="InterPro" id="IPR022998">
    <property type="entry name" value="ThiamineP_synth_TenI"/>
</dbReference>
<feature type="binding site" evidence="9">
    <location>
        <position position="68"/>
    </location>
    <ligand>
        <name>4-amino-2-methyl-5-(diphosphooxymethyl)pyrimidine</name>
        <dbReference type="ChEBI" id="CHEBI:57841"/>
    </ligand>
</feature>
<dbReference type="InterPro" id="IPR036206">
    <property type="entry name" value="ThiamineP_synth_sf"/>
</dbReference>
<dbReference type="GO" id="GO:0000287">
    <property type="term" value="F:magnesium ion binding"/>
    <property type="evidence" value="ECO:0007669"/>
    <property type="project" value="UniProtKB-UniRule"/>
</dbReference>
<evidence type="ECO:0000256" key="10">
    <source>
        <dbReference type="RuleBase" id="RU003826"/>
    </source>
</evidence>
<dbReference type="PANTHER" id="PTHR20857">
    <property type="entry name" value="THIAMINE-PHOSPHATE PYROPHOSPHORYLASE"/>
    <property type="match status" value="1"/>
</dbReference>
<comment type="pathway">
    <text evidence="1 9 11">Cofactor biosynthesis; thiamine diphosphate biosynthesis; thiamine phosphate from 4-amino-2-methyl-5-diphosphomethylpyrimidine and 4-methyl-5-(2-phosphoethyl)-thiazole: step 1/1.</text>
</comment>
<feature type="binding site" evidence="9">
    <location>
        <begin position="36"/>
        <end position="40"/>
    </location>
    <ligand>
        <name>4-amino-2-methyl-5-(diphosphooxymethyl)pyrimidine</name>
        <dbReference type="ChEBI" id="CHEBI:57841"/>
    </ligand>
</feature>
<comment type="function">
    <text evidence="9">Condenses 4-methyl-5-(beta-hydroxyethyl)thiazole monophosphate (THZ-P) and 2-methyl-4-amino-5-hydroxymethyl pyrimidine pyrophosphate (HMP-PP) to form thiamine monophosphate (TMP).</text>
</comment>
<dbReference type="GO" id="GO:0005737">
    <property type="term" value="C:cytoplasm"/>
    <property type="evidence" value="ECO:0007669"/>
    <property type="project" value="TreeGrafter"/>
</dbReference>
<proteinExistence type="inferred from homology"/>
<dbReference type="PANTHER" id="PTHR20857:SF15">
    <property type="entry name" value="THIAMINE-PHOSPHATE SYNTHASE"/>
    <property type="match status" value="1"/>
</dbReference>
<comment type="catalytic activity">
    <reaction evidence="7 9 10">
        <text>2-(2-carboxy-4-methylthiazol-5-yl)ethyl phosphate + 4-amino-2-methyl-5-(diphosphooxymethyl)pyrimidine + 2 H(+) = thiamine phosphate + CO2 + diphosphate</text>
        <dbReference type="Rhea" id="RHEA:47848"/>
        <dbReference type="ChEBI" id="CHEBI:15378"/>
        <dbReference type="ChEBI" id="CHEBI:16526"/>
        <dbReference type="ChEBI" id="CHEBI:33019"/>
        <dbReference type="ChEBI" id="CHEBI:37575"/>
        <dbReference type="ChEBI" id="CHEBI:57841"/>
        <dbReference type="ChEBI" id="CHEBI:62890"/>
        <dbReference type="EC" id="2.5.1.3"/>
    </reaction>
</comment>
<accession>A0A928V489</accession>
<keyword evidence="2 9" id="KW-0808">Transferase</keyword>
<evidence type="ECO:0000256" key="1">
    <source>
        <dbReference type="ARBA" id="ARBA00005165"/>
    </source>
</evidence>
<evidence type="ECO:0000313" key="14">
    <source>
        <dbReference type="Proteomes" id="UP000652567"/>
    </source>
</evidence>
<gene>
    <name evidence="9" type="primary">thiE</name>
    <name evidence="13" type="ORF">C4F51_14790</name>
</gene>
<protein>
    <recommendedName>
        <fullName evidence="9">Thiamine-phosphate synthase</fullName>
        <shortName evidence="9">TP synthase</shortName>
        <shortName evidence="9">TPS</shortName>
        <ecNumber evidence="9">2.5.1.3</ecNumber>
    </recommendedName>
    <alternativeName>
        <fullName evidence="9">Thiamine-phosphate pyrophosphorylase</fullName>
        <shortName evidence="9">TMP pyrophosphorylase</shortName>
        <shortName evidence="9">TMP-PPase</shortName>
    </alternativeName>
</protein>
<feature type="binding site" evidence="9">
    <location>
        <position position="107"/>
    </location>
    <ligand>
        <name>4-amino-2-methyl-5-(diphosphooxymethyl)pyrimidine</name>
        <dbReference type="ChEBI" id="CHEBI:57841"/>
    </ligand>
</feature>
<dbReference type="EC" id="2.5.1.3" evidence="9"/>
<dbReference type="GO" id="GO:0004789">
    <property type="term" value="F:thiamine-phosphate diphosphorylase activity"/>
    <property type="evidence" value="ECO:0007669"/>
    <property type="project" value="UniProtKB-UniRule"/>
</dbReference>
<comment type="catalytic activity">
    <reaction evidence="6 9 10">
        <text>4-methyl-5-(2-phosphooxyethyl)-thiazole + 4-amino-2-methyl-5-(diphosphooxymethyl)pyrimidine + H(+) = thiamine phosphate + diphosphate</text>
        <dbReference type="Rhea" id="RHEA:22328"/>
        <dbReference type="ChEBI" id="CHEBI:15378"/>
        <dbReference type="ChEBI" id="CHEBI:33019"/>
        <dbReference type="ChEBI" id="CHEBI:37575"/>
        <dbReference type="ChEBI" id="CHEBI:57841"/>
        <dbReference type="ChEBI" id="CHEBI:58296"/>
        <dbReference type="EC" id="2.5.1.3"/>
    </reaction>
</comment>
<feature type="binding site" evidence="9">
    <location>
        <position position="165"/>
    </location>
    <ligand>
        <name>2-[(2R,5Z)-2-carboxy-4-methylthiazol-5(2H)-ylidene]ethyl phosphate</name>
        <dbReference type="ChEBI" id="CHEBI:62899"/>
    </ligand>
</feature>
<evidence type="ECO:0000256" key="3">
    <source>
        <dbReference type="ARBA" id="ARBA00022723"/>
    </source>
</evidence>
<dbReference type="Pfam" id="PF02581">
    <property type="entry name" value="TMP-TENI"/>
    <property type="match status" value="1"/>
</dbReference>
<feature type="binding site" evidence="9">
    <location>
        <position position="69"/>
    </location>
    <ligand>
        <name>Mg(2+)</name>
        <dbReference type="ChEBI" id="CHEBI:18420"/>
    </ligand>
</feature>
<feature type="binding site" evidence="9">
    <location>
        <begin position="134"/>
        <end position="136"/>
    </location>
    <ligand>
        <name>2-[(2R,5Z)-2-carboxy-4-methylthiazol-5(2H)-ylidene]ethyl phosphate</name>
        <dbReference type="ChEBI" id="CHEBI:62899"/>
    </ligand>
</feature>
<evidence type="ECO:0000256" key="4">
    <source>
        <dbReference type="ARBA" id="ARBA00022842"/>
    </source>
</evidence>
<dbReference type="AlphaFoldDB" id="A0A928V489"/>
<keyword evidence="5 9" id="KW-0784">Thiamine biosynthesis</keyword>
<comment type="catalytic activity">
    <reaction evidence="8 9 10">
        <text>2-[(2R,5Z)-2-carboxy-4-methylthiazol-5(2H)-ylidene]ethyl phosphate + 4-amino-2-methyl-5-(diphosphooxymethyl)pyrimidine + 2 H(+) = thiamine phosphate + CO2 + diphosphate</text>
        <dbReference type="Rhea" id="RHEA:47844"/>
        <dbReference type="ChEBI" id="CHEBI:15378"/>
        <dbReference type="ChEBI" id="CHEBI:16526"/>
        <dbReference type="ChEBI" id="CHEBI:33019"/>
        <dbReference type="ChEBI" id="CHEBI:37575"/>
        <dbReference type="ChEBI" id="CHEBI:57841"/>
        <dbReference type="ChEBI" id="CHEBI:62899"/>
        <dbReference type="EC" id="2.5.1.3"/>
    </reaction>
</comment>
<evidence type="ECO:0000256" key="5">
    <source>
        <dbReference type="ARBA" id="ARBA00022977"/>
    </source>
</evidence>
<evidence type="ECO:0000256" key="2">
    <source>
        <dbReference type="ARBA" id="ARBA00022679"/>
    </source>
</evidence>
<comment type="caution">
    <text evidence="9">Lacks conserved residue(s) required for the propagation of feature annotation.</text>
</comment>
<dbReference type="CDD" id="cd00564">
    <property type="entry name" value="TMP_TenI"/>
    <property type="match status" value="1"/>
</dbReference>
<evidence type="ECO:0000313" key="13">
    <source>
        <dbReference type="EMBL" id="MBE8718450.1"/>
    </source>
</evidence>
<evidence type="ECO:0000259" key="12">
    <source>
        <dbReference type="Pfam" id="PF02581"/>
    </source>
</evidence>
<dbReference type="Gene3D" id="3.20.20.70">
    <property type="entry name" value="Aldolase class I"/>
    <property type="match status" value="1"/>
</dbReference>
<comment type="cofactor">
    <cofactor evidence="9">
        <name>Mg(2+)</name>
        <dbReference type="ChEBI" id="CHEBI:18420"/>
    </cofactor>
    <text evidence="9">Binds 1 Mg(2+) ion per subunit.</text>
</comment>
<keyword evidence="4 9" id="KW-0460">Magnesium</keyword>
<dbReference type="Proteomes" id="UP000652567">
    <property type="component" value="Unassembled WGS sequence"/>
</dbReference>
<name>A0A928V489_9GAMM</name>
<dbReference type="GO" id="GO:0009228">
    <property type="term" value="P:thiamine biosynthetic process"/>
    <property type="evidence" value="ECO:0007669"/>
    <property type="project" value="UniProtKB-KW"/>
</dbReference>
<evidence type="ECO:0000256" key="11">
    <source>
        <dbReference type="RuleBase" id="RU004253"/>
    </source>
</evidence>
<feature type="binding site" evidence="9">
    <location>
        <position position="137"/>
    </location>
    <ligand>
        <name>4-amino-2-methyl-5-(diphosphooxymethyl)pyrimidine</name>
        <dbReference type="ChEBI" id="CHEBI:57841"/>
    </ligand>
</feature>
<evidence type="ECO:0000256" key="8">
    <source>
        <dbReference type="ARBA" id="ARBA00047883"/>
    </source>
</evidence>
<organism evidence="13 14">
    <name type="scientific">Cellvibrio polysaccharolyticus</name>
    <dbReference type="NCBI Taxonomy" id="2082724"/>
    <lineage>
        <taxon>Bacteria</taxon>
        <taxon>Pseudomonadati</taxon>
        <taxon>Pseudomonadota</taxon>
        <taxon>Gammaproteobacteria</taxon>
        <taxon>Cellvibrionales</taxon>
        <taxon>Cellvibrionaceae</taxon>
        <taxon>Cellvibrio</taxon>
    </lineage>
</organism>
<feature type="domain" description="Thiamine phosphate synthase/TenI" evidence="12">
    <location>
        <begin position="6"/>
        <end position="188"/>
    </location>
</feature>
<reference evidence="13" key="1">
    <citation type="submission" date="2018-07" db="EMBL/GenBank/DDBJ databases">
        <title>Genome assembly of strain Ka43.</title>
        <authorList>
            <person name="Kukolya J."/>
            <person name="Nagy I."/>
            <person name="Horvath B."/>
            <person name="Toth A."/>
        </authorList>
    </citation>
    <scope>NUCLEOTIDE SEQUENCE</scope>
    <source>
        <strain evidence="13">KB43</strain>
    </source>
</reference>
<evidence type="ECO:0000256" key="7">
    <source>
        <dbReference type="ARBA" id="ARBA00047851"/>
    </source>
</evidence>